<dbReference type="AlphaFoldDB" id="A0A6V8LC03"/>
<dbReference type="Proteomes" id="UP000482960">
    <property type="component" value="Unassembled WGS sequence"/>
</dbReference>
<reference evidence="1 2" key="2">
    <citation type="submission" date="2020-03" db="EMBL/GenBank/DDBJ databases">
        <authorList>
            <person name="Ichikawa N."/>
            <person name="Kimura A."/>
            <person name="Kitahashi Y."/>
            <person name="Uohara A."/>
        </authorList>
    </citation>
    <scope>NUCLEOTIDE SEQUENCE [LARGE SCALE GENOMIC DNA]</scope>
    <source>
        <strain evidence="1 2">NBRC 108638</strain>
    </source>
</reference>
<gene>
    <name evidence="1" type="ORF">Prum_083640</name>
</gene>
<sequence>MTAAHNYSDLHELIDQLEPDQADELRRHALRLVNTPPPSRFRVLRTFDGPATDLGARAKDI</sequence>
<reference evidence="1 2" key="1">
    <citation type="submission" date="2020-03" db="EMBL/GenBank/DDBJ databases">
        <title>Whole genome shotgun sequence of Phytohabitans rumicis NBRC 108638.</title>
        <authorList>
            <person name="Komaki H."/>
            <person name="Tamura T."/>
        </authorList>
    </citation>
    <scope>NUCLEOTIDE SEQUENCE [LARGE SCALE GENOMIC DNA]</scope>
    <source>
        <strain evidence="1 2">NBRC 108638</strain>
    </source>
</reference>
<dbReference type="RefSeq" id="WP_173081953.1">
    <property type="nucleotide sequence ID" value="NZ_BAABJB010000020.1"/>
</dbReference>
<organism evidence="1 2">
    <name type="scientific">Phytohabitans rumicis</name>
    <dbReference type="NCBI Taxonomy" id="1076125"/>
    <lineage>
        <taxon>Bacteria</taxon>
        <taxon>Bacillati</taxon>
        <taxon>Actinomycetota</taxon>
        <taxon>Actinomycetes</taxon>
        <taxon>Micromonosporales</taxon>
        <taxon>Micromonosporaceae</taxon>
    </lineage>
</organism>
<evidence type="ECO:0000313" key="1">
    <source>
        <dbReference type="EMBL" id="GFJ94722.1"/>
    </source>
</evidence>
<protein>
    <submittedName>
        <fullName evidence="1">Uncharacterized protein</fullName>
    </submittedName>
</protein>
<accession>A0A6V8LC03</accession>
<evidence type="ECO:0000313" key="2">
    <source>
        <dbReference type="Proteomes" id="UP000482960"/>
    </source>
</evidence>
<comment type="caution">
    <text evidence="1">The sequence shown here is derived from an EMBL/GenBank/DDBJ whole genome shotgun (WGS) entry which is preliminary data.</text>
</comment>
<keyword evidence="2" id="KW-1185">Reference proteome</keyword>
<dbReference type="EMBL" id="BLPG01000001">
    <property type="protein sequence ID" value="GFJ94722.1"/>
    <property type="molecule type" value="Genomic_DNA"/>
</dbReference>
<name>A0A6V8LC03_9ACTN</name>
<proteinExistence type="predicted"/>